<protein>
    <recommendedName>
        <fullName evidence="5">Extracellular membrane protein CFEM domain-containing protein</fullName>
    </recommendedName>
</protein>
<reference evidence="4" key="1">
    <citation type="submission" date="2024-06" db="EMBL/GenBank/DDBJ databases">
        <title>Draft Genome Sequences of Epichloe bromicola Strains Isolated from Elymus ciliaris.</title>
        <authorList>
            <consortium name="Epichloe bromicola genome sequencing consortium"/>
            <person name="Miura A."/>
            <person name="Imano S."/>
            <person name="Ashida A."/>
            <person name="Sato I."/>
            <person name="Chiba S."/>
            <person name="Tanaka A."/>
            <person name="Camagna M."/>
            <person name="Takemoto D."/>
        </authorList>
    </citation>
    <scope>NUCLEOTIDE SEQUENCE [LARGE SCALE GENOMIC DNA]</scope>
    <source>
        <strain evidence="4">DP</strain>
    </source>
</reference>
<accession>A0ABQ0CXR2</accession>
<evidence type="ECO:0000256" key="2">
    <source>
        <dbReference type="SAM" id="SignalP"/>
    </source>
</evidence>
<organism evidence="3 4">
    <name type="scientific">Epichloe bromicola</name>
    <dbReference type="NCBI Taxonomy" id="79588"/>
    <lineage>
        <taxon>Eukaryota</taxon>
        <taxon>Fungi</taxon>
        <taxon>Dikarya</taxon>
        <taxon>Ascomycota</taxon>
        <taxon>Pezizomycotina</taxon>
        <taxon>Sordariomycetes</taxon>
        <taxon>Hypocreomycetidae</taxon>
        <taxon>Hypocreales</taxon>
        <taxon>Clavicipitaceae</taxon>
        <taxon>Epichloe</taxon>
    </lineage>
</organism>
<gene>
    <name evidence="3" type="primary">g6402</name>
    <name evidence="3" type="ORF">EsDP_00006402</name>
</gene>
<evidence type="ECO:0008006" key="5">
    <source>
        <dbReference type="Google" id="ProtNLM"/>
    </source>
</evidence>
<feature type="compositionally biased region" description="Low complexity" evidence="1">
    <location>
        <begin position="330"/>
        <end position="347"/>
    </location>
</feature>
<feature type="chain" id="PRO_5047480889" description="Extracellular membrane protein CFEM domain-containing protein" evidence="2">
    <location>
        <begin position="18"/>
        <end position="501"/>
    </location>
</feature>
<feature type="compositionally biased region" description="Polar residues" evidence="1">
    <location>
        <begin position="348"/>
        <end position="370"/>
    </location>
</feature>
<feature type="signal peptide" evidence="2">
    <location>
        <begin position="1"/>
        <end position="17"/>
    </location>
</feature>
<dbReference type="EMBL" id="BAAFGZ010000367">
    <property type="protein sequence ID" value="GAB0138158.1"/>
    <property type="molecule type" value="Genomic_DNA"/>
</dbReference>
<proteinExistence type="predicted"/>
<dbReference type="Proteomes" id="UP001562357">
    <property type="component" value="Unassembled WGS sequence"/>
</dbReference>
<evidence type="ECO:0000256" key="1">
    <source>
        <dbReference type="SAM" id="MobiDB-lite"/>
    </source>
</evidence>
<sequence>MRIAFLGSLLFSVTARCQRDAAGTPTGREMFPSKTETSNDLFKGCVEDCNRSLAEHEVLTSGMESVCATPQPQRAHFQCLVNLCSAESYGRAVGYSIFICSATDANIIPLHLIEVRQPRSHKCGRLEEEAGDSFTARCQDFDLARNLAMALTCNTGEDGLVTASLGAFEPSATTSILKNEEDKTRHSPSTRKLIRNDLDLRKLRAYGRSEIWTDCFMPRIELDDLGAFGFYLIRGRNVNSYIKTFCFSDYQTSPSYTTSITLSITSSFTYATRPTSSSDTKASPAAYTFATSSLPPSHVPPLEEYGYGNPPRAHDFSGWRGNVYSVSSSPTGSSTLTSSSHGIPSSTEQSQTTDSPASYDTTGSATPTQMTGVASFQDVPYTPEESAEHLEAVKVTLISSVEGEFRTTVVTIQQAGAASTEAPSQLALNDPSEDEINDTGSSLTAPVVGVANASAESRDGLSFRTETPMPAMLVAKGVNLRPSGPGMIRTGFVVFLVYWAM</sequence>
<evidence type="ECO:0000313" key="4">
    <source>
        <dbReference type="Proteomes" id="UP001562357"/>
    </source>
</evidence>
<comment type="caution">
    <text evidence="3">The sequence shown here is derived from an EMBL/GenBank/DDBJ whole genome shotgun (WGS) entry which is preliminary data.</text>
</comment>
<keyword evidence="4" id="KW-1185">Reference proteome</keyword>
<name>A0ABQ0CXR2_9HYPO</name>
<evidence type="ECO:0000313" key="3">
    <source>
        <dbReference type="EMBL" id="GAB0138158.1"/>
    </source>
</evidence>
<keyword evidence="2" id="KW-0732">Signal</keyword>
<feature type="region of interest" description="Disordered" evidence="1">
    <location>
        <begin position="330"/>
        <end position="370"/>
    </location>
</feature>